<evidence type="ECO:0000256" key="1">
    <source>
        <dbReference type="ARBA" id="ARBA00004370"/>
    </source>
</evidence>
<comment type="subcellular location">
    <subcellularLocation>
        <location evidence="1">Membrane</location>
    </subcellularLocation>
</comment>
<dbReference type="PANTHER" id="PTHR37820">
    <property type="entry name" value="CELL DIVISION PROTEIN DIVIB"/>
    <property type="match status" value="1"/>
</dbReference>
<dbReference type="AlphaFoldDB" id="A0A917TW30"/>
<keyword evidence="6 9" id="KW-0472">Membrane</keyword>
<keyword evidence="7" id="KW-0131">Cell cycle</keyword>
<dbReference type="Pfam" id="PF08478">
    <property type="entry name" value="POTRA_1"/>
    <property type="match status" value="1"/>
</dbReference>
<dbReference type="InterPro" id="IPR005548">
    <property type="entry name" value="Cell_div_FtsQ/DivIB_C"/>
</dbReference>
<organism evidence="11 12">
    <name type="scientific">Micromonospora sonchi</name>
    <dbReference type="NCBI Taxonomy" id="1763543"/>
    <lineage>
        <taxon>Bacteria</taxon>
        <taxon>Bacillati</taxon>
        <taxon>Actinomycetota</taxon>
        <taxon>Actinomycetes</taxon>
        <taxon>Micromonosporales</taxon>
        <taxon>Micromonosporaceae</taxon>
        <taxon>Micromonospora</taxon>
    </lineage>
</organism>
<dbReference type="InterPro" id="IPR034746">
    <property type="entry name" value="POTRA"/>
</dbReference>
<evidence type="ECO:0000313" key="12">
    <source>
        <dbReference type="Proteomes" id="UP000608890"/>
    </source>
</evidence>
<dbReference type="InterPro" id="IPR050487">
    <property type="entry name" value="FtsQ_DivIB"/>
</dbReference>
<feature type="region of interest" description="Disordered" evidence="8">
    <location>
        <begin position="1"/>
        <end position="20"/>
    </location>
</feature>
<evidence type="ECO:0000256" key="5">
    <source>
        <dbReference type="ARBA" id="ARBA00022989"/>
    </source>
</evidence>
<dbReference type="Proteomes" id="UP000608890">
    <property type="component" value="Unassembled WGS sequence"/>
</dbReference>
<gene>
    <name evidence="11" type="ORF">GCM10011608_23760</name>
</gene>
<dbReference type="Pfam" id="PF03799">
    <property type="entry name" value="FtsQ_DivIB_C"/>
    <property type="match status" value="1"/>
</dbReference>
<feature type="domain" description="POTRA" evidence="10">
    <location>
        <begin position="80"/>
        <end position="148"/>
    </location>
</feature>
<dbReference type="GO" id="GO:0005886">
    <property type="term" value="C:plasma membrane"/>
    <property type="evidence" value="ECO:0007669"/>
    <property type="project" value="TreeGrafter"/>
</dbReference>
<proteinExistence type="predicted"/>
<keyword evidence="5 9" id="KW-1133">Transmembrane helix</keyword>
<dbReference type="EMBL" id="BMNB01000009">
    <property type="protein sequence ID" value="GGM38345.1"/>
    <property type="molecule type" value="Genomic_DNA"/>
</dbReference>
<evidence type="ECO:0000256" key="7">
    <source>
        <dbReference type="ARBA" id="ARBA00023306"/>
    </source>
</evidence>
<sequence length="271" mass="28705">MSPGPARGRGTGVDGGGARRPARRWQLVRAGRDAVPASTRRFMARARRRRMRAALPWAVAGGVLALAGLVAWTLLGTGLFGVREVRVEGAELVTAVQVRNAAGVPDGVPLARVDLADLVDRIGALPEVERVTVTRDWPDALVVRLTERTGVAVVPRGEQFVVLDAAGVAFRALPQRPGGLPLIRLAEPGPDDPATRAGLEVLAALTPQLRAELVELNVESLARISVLLAGDRTVFWGDATRGADKARVATALLDQDAARIDVSAPDVVTFR</sequence>
<dbReference type="InterPro" id="IPR013685">
    <property type="entry name" value="POTRA_FtsQ_type"/>
</dbReference>
<reference evidence="11" key="1">
    <citation type="journal article" date="2014" name="Int. J. Syst. Evol. Microbiol.">
        <title>Complete genome sequence of Corynebacterium casei LMG S-19264T (=DSM 44701T), isolated from a smear-ripened cheese.</title>
        <authorList>
            <consortium name="US DOE Joint Genome Institute (JGI-PGF)"/>
            <person name="Walter F."/>
            <person name="Albersmeier A."/>
            <person name="Kalinowski J."/>
            <person name="Ruckert C."/>
        </authorList>
    </citation>
    <scope>NUCLEOTIDE SEQUENCE</scope>
    <source>
        <strain evidence="11">CGMCC 4.7312</strain>
    </source>
</reference>
<keyword evidence="4 9" id="KW-0812">Transmembrane</keyword>
<keyword evidence="3" id="KW-0132">Cell division</keyword>
<dbReference type="RefSeq" id="WP_189043506.1">
    <property type="nucleotide sequence ID" value="NZ_BMNB01000009.1"/>
</dbReference>
<comment type="caution">
    <text evidence="11">The sequence shown here is derived from an EMBL/GenBank/DDBJ whole genome shotgun (WGS) entry which is preliminary data.</text>
</comment>
<evidence type="ECO:0000259" key="10">
    <source>
        <dbReference type="PROSITE" id="PS51779"/>
    </source>
</evidence>
<reference evidence="11" key="2">
    <citation type="submission" date="2020-09" db="EMBL/GenBank/DDBJ databases">
        <authorList>
            <person name="Sun Q."/>
            <person name="Zhou Y."/>
        </authorList>
    </citation>
    <scope>NUCLEOTIDE SEQUENCE</scope>
    <source>
        <strain evidence="11">CGMCC 4.7312</strain>
    </source>
</reference>
<dbReference type="PANTHER" id="PTHR37820:SF1">
    <property type="entry name" value="CELL DIVISION PROTEIN FTSQ"/>
    <property type="match status" value="1"/>
</dbReference>
<dbReference type="GO" id="GO:0051301">
    <property type="term" value="P:cell division"/>
    <property type="evidence" value="ECO:0007669"/>
    <property type="project" value="UniProtKB-KW"/>
</dbReference>
<evidence type="ECO:0000256" key="8">
    <source>
        <dbReference type="SAM" id="MobiDB-lite"/>
    </source>
</evidence>
<accession>A0A917TW30</accession>
<evidence type="ECO:0000256" key="9">
    <source>
        <dbReference type="SAM" id="Phobius"/>
    </source>
</evidence>
<name>A0A917TW30_9ACTN</name>
<evidence type="ECO:0000313" key="11">
    <source>
        <dbReference type="EMBL" id="GGM38345.1"/>
    </source>
</evidence>
<dbReference type="Gene3D" id="3.10.20.310">
    <property type="entry name" value="membrane protein fhac"/>
    <property type="match status" value="1"/>
</dbReference>
<evidence type="ECO:0000256" key="2">
    <source>
        <dbReference type="ARBA" id="ARBA00022475"/>
    </source>
</evidence>
<evidence type="ECO:0000256" key="6">
    <source>
        <dbReference type="ARBA" id="ARBA00023136"/>
    </source>
</evidence>
<feature type="transmembrane region" description="Helical" evidence="9">
    <location>
        <begin position="53"/>
        <end position="75"/>
    </location>
</feature>
<dbReference type="PROSITE" id="PS51779">
    <property type="entry name" value="POTRA"/>
    <property type="match status" value="1"/>
</dbReference>
<keyword evidence="2" id="KW-1003">Cell membrane</keyword>
<protein>
    <recommendedName>
        <fullName evidence="10">POTRA domain-containing protein</fullName>
    </recommendedName>
</protein>
<evidence type="ECO:0000256" key="3">
    <source>
        <dbReference type="ARBA" id="ARBA00022618"/>
    </source>
</evidence>
<evidence type="ECO:0000256" key="4">
    <source>
        <dbReference type="ARBA" id="ARBA00022692"/>
    </source>
</evidence>
<keyword evidence="12" id="KW-1185">Reference proteome</keyword>
<feature type="compositionally biased region" description="Gly residues" evidence="8">
    <location>
        <begin position="7"/>
        <end position="18"/>
    </location>
</feature>